<evidence type="ECO:0000256" key="9">
    <source>
        <dbReference type="ARBA" id="ARBA00038341"/>
    </source>
</evidence>
<evidence type="ECO:0000256" key="8">
    <source>
        <dbReference type="ARBA" id="ARBA00023136"/>
    </source>
</evidence>
<dbReference type="PANTHER" id="PTHR32468:SF74">
    <property type="entry name" value="CATION_H(+) ANTIPORTER 21-RELATED"/>
    <property type="match status" value="1"/>
</dbReference>
<gene>
    <name evidence="15" type="ORF">TIFTF001_032594</name>
</gene>
<keyword evidence="7" id="KW-0406">Ion transport</keyword>
<keyword evidence="6 11" id="KW-1133">Transmembrane helix</keyword>
<reference evidence="15" key="1">
    <citation type="submission" date="2023-07" db="EMBL/GenBank/DDBJ databases">
        <title>draft genome sequence of fig (Ficus carica).</title>
        <authorList>
            <person name="Takahashi T."/>
            <person name="Nishimura K."/>
        </authorList>
    </citation>
    <scope>NUCLEOTIDE SEQUENCE</scope>
</reference>
<dbReference type="PANTHER" id="PTHR32468">
    <property type="entry name" value="CATION/H + ANTIPORTER"/>
    <property type="match status" value="1"/>
</dbReference>
<dbReference type="GO" id="GO:1902600">
    <property type="term" value="P:proton transmembrane transport"/>
    <property type="evidence" value="ECO:0007669"/>
    <property type="project" value="InterPro"/>
</dbReference>
<keyword evidence="16" id="KW-1185">Reference proteome</keyword>
<evidence type="ECO:0000256" key="2">
    <source>
        <dbReference type="ARBA" id="ARBA00022448"/>
    </source>
</evidence>
<dbReference type="GO" id="GO:0006813">
    <property type="term" value="P:potassium ion transport"/>
    <property type="evidence" value="ECO:0007669"/>
    <property type="project" value="UniProtKB-KW"/>
</dbReference>
<feature type="transmembrane region" description="Helical" evidence="11">
    <location>
        <begin position="325"/>
        <end position="342"/>
    </location>
</feature>
<sequence length="960" mass="104293">MRSGWKLQIYAGERLRGNGATGSRGGKGRDGSGRCWQARDKEAKGKSPMADGSTQNMYNCPLSYMCDPRWPKLATPGNPPVRKSLWSPMNDGVSQQRGQSNKVSKSPLRCRRKVMTQLTGIWRAENASSIALPAFIVQLFTILSLNRLLTFAFRPLHISRISAEILGGIILGPSVLGFTSLSIKHIIPWGTIQNLENIASVGLIYFMFIVGLEVDLKPVLRGSKKSLTTALAGIVIPFPIGYALYYLLIDNFALISRDNPNRFGPLFWGLSIATTNFPDLAGLLADLKLLHTDVGRTSLTSAVVSDLLCWLLFILTMATAHNGRAFTVVTTTIYIGFCFFVVRPSIKWALQRTSKDEEYNRNHIIFIMAGVLLSAYITDSCGSHSFFGAFLFGVILPKGELKSAIMESVEDFVTEILTPLFFFCIGLRTDWHWMYERGVGVGSILLVIVLAFVAKIFSTFVVAFFVNKMSARDSVALGLLMNTKGLLSLIIINAGRDILALDMQTYAVIVFALWVMTAAVGPILALTYKSKGRPGGVYKYRTIRSIQASNSAFRILACLHSTRHAGGLVSLLKASNPTNLSPISAFALHLVELTGHSSAMLIVHDTCKPTAPGSRGGAAAAKDVGSQYSLDGGILGAFENLEDENFSVQSLTAVSAYSTMHEDICSLAEDKLVSLTILPFHVLSSAHGGGGATAATTADSSANSPFRAVNKNVLDNASCSVAVFVDRGFNTHSLNGSNKGGGFGHKIAVLFLGGGDDREALAYAWRIANSPQASLTVIRFVLGKNAAEINSHKPGFDEDEDGEILKADREREKPLDDQYIEEFKLKTRDDPSKRVVEQVADNGEEVVKLMSGMEGRYDFYVVGRGQGVVSPLTSGLSEWSEFPELGALGDILVCSSFAADASVMIVKKGEGSSEDENEGMLAGQVREQSGHMTWHPPEMNSGFAPFIHRRVRVADDDYHL</sequence>
<comment type="subcellular location">
    <subcellularLocation>
        <location evidence="1">Membrane</location>
        <topology evidence="1">Multi-pass membrane protein</topology>
    </subcellularLocation>
</comment>
<feature type="region of interest" description="Disordered" evidence="10">
    <location>
        <begin position="16"/>
        <end position="35"/>
    </location>
</feature>
<evidence type="ECO:0008006" key="17">
    <source>
        <dbReference type="Google" id="ProtNLM"/>
    </source>
</evidence>
<dbReference type="GO" id="GO:0012505">
    <property type="term" value="C:endomembrane system"/>
    <property type="evidence" value="ECO:0007669"/>
    <property type="project" value="TreeGrafter"/>
</dbReference>
<evidence type="ECO:0000256" key="10">
    <source>
        <dbReference type="SAM" id="MobiDB-lite"/>
    </source>
</evidence>
<dbReference type="InterPro" id="IPR038770">
    <property type="entry name" value="Na+/solute_symporter_sf"/>
</dbReference>
<accession>A0AA88E0M5</accession>
<dbReference type="Pfam" id="PF23256">
    <property type="entry name" value="CHX17_2nd"/>
    <property type="match status" value="1"/>
</dbReference>
<dbReference type="InterPro" id="IPR050794">
    <property type="entry name" value="CPA2_transporter"/>
</dbReference>
<dbReference type="Proteomes" id="UP001187192">
    <property type="component" value="Unassembled WGS sequence"/>
</dbReference>
<comment type="similarity">
    <text evidence="9">Belongs to the monovalent cation:proton antiporter 2 (CPA2) transporter (TC 2.A.37) family. CHX (TC 2.A.37.4) subfamily.</text>
</comment>
<dbReference type="Pfam" id="PF00999">
    <property type="entry name" value="Na_H_Exchanger"/>
    <property type="match status" value="1"/>
</dbReference>
<name>A0AA88E0M5_FICCA</name>
<feature type="transmembrane region" description="Helical" evidence="11">
    <location>
        <begin position="226"/>
        <end position="247"/>
    </location>
</feature>
<dbReference type="EMBL" id="BTGU01000151">
    <property type="protein sequence ID" value="GMN63526.1"/>
    <property type="molecule type" value="Genomic_DNA"/>
</dbReference>
<keyword evidence="4 11" id="KW-0812">Transmembrane</keyword>
<feature type="domain" description="Cation/H+ exchanger transmembrane" evidence="12">
    <location>
        <begin position="148"/>
        <end position="524"/>
    </location>
</feature>
<evidence type="ECO:0000256" key="4">
    <source>
        <dbReference type="ARBA" id="ARBA00022692"/>
    </source>
</evidence>
<organism evidence="15 16">
    <name type="scientific">Ficus carica</name>
    <name type="common">Common fig</name>
    <dbReference type="NCBI Taxonomy" id="3494"/>
    <lineage>
        <taxon>Eukaryota</taxon>
        <taxon>Viridiplantae</taxon>
        <taxon>Streptophyta</taxon>
        <taxon>Embryophyta</taxon>
        <taxon>Tracheophyta</taxon>
        <taxon>Spermatophyta</taxon>
        <taxon>Magnoliopsida</taxon>
        <taxon>eudicotyledons</taxon>
        <taxon>Gunneridae</taxon>
        <taxon>Pentapetalae</taxon>
        <taxon>rosids</taxon>
        <taxon>fabids</taxon>
        <taxon>Rosales</taxon>
        <taxon>Moraceae</taxon>
        <taxon>Ficeae</taxon>
        <taxon>Ficus</taxon>
    </lineage>
</organism>
<keyword evidence="5" id="KW-0630">Potassium</keyword>
<dbReference type="GO" id="GO:0016020">
    <property type="term" value="C:membrane"/>
    <property type="evidence" value="ECO:0007669"/>
    <property type="project" value="UniProtKB-SubCell"/>
</dbReference>
<keyword evidence="2" id="KW-0813">Transport</keyword>
<evidence type="ECO:0000313" key="16">
    <source>
        <dbReference type="Proteomes" id="UP001187192"/>
    </source>
</evidence>
<feature type="transmembrane region" description="Helical" evidence="11">
    <location>
        <begin position="475"/>
        <end position="494"/>
    </location>
</feature>
<evidence type="ECO:0000259" key="12">
    <source>
        <dbReference type="Pfam" id="PF00999"/>
    </source>
</evidence>
<keyword evidence="8 11" id="KW-0472">Membrane</keyword>
<feature type="transmembrane region" description="Helical" evidence="11">
    <location>
        <begin position="506"/>
        <end position="528"/>
    </location>
</feature>
<protein>
    <recommendedName>
        <fullName evidence="17">Cation/H+ exchanger domain-containing protein</fullName>
    </recommendedName>
</protein>
<dbReference type="GO" id="GO:0015297">
    <property type="term" value="F:antiporter activity"/>
    <property type="evidence" value="ECO:0007669"/>
    <property type="project" value="InterPro"/>
</dbReference>
<comment type="caution">
    <text evidence="15">The sequence shown here is derived from an EMBL/GenBank/DDBJ whole genome shotgun (WGS) entry which is preliminary data.</text>
</comment>
<dbReference type="InterPro" id="IPR006153">
    <property type="entry name" value="Cation/H_exchanger_TM"/>
</dbReference>
<feature type="transmembrane region" description="Helical" evidence="11">
    <location>
        <begin position="299"/>
        <end position="319"/>
    </location>
</feature>
<evidence type="ECO:0000256" key="7">
    <source>
        <dbReference type="ARBA" id="ARBA00023065"/>
    </source>
</evidence>
<keyword evidence="3" id="KW-0633">Potassium transport</keyword>
<evidence type="ECO:0000256" key="1">
    <source>
        <dbReference type="ARBA" id="ARBA00004141"/>
    </source>
</evidence>
<evidence type="ECO:0000256" key="3">
    <source>
        <dbReference type="ARBA" id="ARBA00022538"/>
    </source>
</evidence>
<feature type="transmembrane region" description="Helical" evidence="11">
    <location>
        <begin position="195"/>
        <end position="214"/>
    </location>
</feature>
<feature type="transmembrane region" description="Helical" evidence="11">
    <location>
        <begin position="161"/>
        <end position="183"/>
    </location>
</feature>
<feature type="transmembrane region" description="Helical" evidence="11">
    <location>
        <begin position="130"/>
        <end position="149"/>
    </location>
</feature>
<feature type="domain" description="Cation/H(+) antiporter central" evidence="13">
    <location>
        <begin position="585"/>
        <end position="730"/>
    </location>
</feature>
<evidence type="ECO:0000256" key="11">
    <source>
        <dbReference type="SAM" id="Phobius"/>
    </source>
</evidence>
<dbReference type="Pfam" id="PF23259">
    <property type="entry name" value="CHX17_C"/>
    <property type="match status" value="1"/>
</dbReference>
<proteinExistence type="inferred from homology"/>
<evidence type="ECO:0000313" key="15">
    <source>
        <dbReference type="EMBL" id="GMN63526.1"/>
    </source>
</evidence>
<dbReference type="AlphaFoldDB" id="A0AA88E0M5"/>
<dbReference type="InterPro" id="IPR057291">
    <property type="entry name" value="CHX17_2nd"/>
</dbReference>
<evidence type="ECO:0000259" key="13">
    <source>
        <dbReference type="Pfam" id="PF23256"/>
    </source>
</evidence>
<evidence type="ECO:0000256" key="5">
    <source>
        <dbReference type="ARBA" id="ARBA00022958"/>
    </source>
</evidence>
<dbReference type="Gene3D" id="1.20.1530.20">
    <property type="match status" value="1"/>
</dbReference>
<evidence type="ECO:0000256" key="6">
    <source>
        <dbReference type="ARBA" id="ARBA00022989"/>
    </source>
</evidence>
<feature type="transmembrane region" description="Helical" evidence="11">
    <location>
        <begin position="363"/>
        <end position="396"/>
    </location>
</feature>
<feature type="region of interest" description="Disordered" evidence="10">
    <location>
        <begin position="77"/>
        <end position="106"/>
    </location>
</feature>
<dbReference type="GO" id="GO:0006885">
    <property type="term" value="P:regulation of pH"/>
    <property type="evidence" value="ECO:0007669"/>
    <property type="project" value="TreeGrafter"/>
</dbReference>
<dbReference type="InterPro" id="IPR057290">
    <property type="entry name" value="CHX17_C"/>
</dbReference>
<evidence type="ECO:0000259" key="14">
    <source>
        <dbReference type="Pfam" id="PF23259"/>
    </source>
</evidence>
<feature type="transmembrane region" description="Helical" evidence="11">
    <location>
        <begin position="441"/>
        <end position="466"/>
    </location>
</feature>
<feature type="compositionally biased region" description="Polar residues" evidence="10">
    <location>
        <begin position="92"/>
        <end position="104"/>
    </location>
</feature>
<feature type="domain" description="Cation/H(+) antiporter C-terminal" evidence="14">
    <location>
        <begin position="747"/>
        <end position="909"/>
    </location>
</feature>